<dbReference type="InterPro" id="IPR003439">
    <property type="entry name" value="ABC_transporter-like_ATP-bd"/>
</dbReference>
<evidence type="ECO:0000313" key="6">
    <source>
        <dbReference type="Proteomes" id="UP000565579"/>
    </source>
</evidence>
<dbReference type="Pfam" id="PF00005">
    <property type="entry name" value="ABC_tran"/>
    <property type="match status" value="1"/>
</dbReference>
<dbReference type="RefSeq" id="WP_185101938.1">
    <property type="nucleotide sequence ID" value="NZ_BAAAXY010000216.1"/>
</dbReference>
<dbReference type="SUPFAM" id="SSF52540">
    <property type="entry name" value="P-loop containing nucleoside triphosphate hydrolases"/>
    <property type="match status" value="1"/>
</dbReference>
<dbReference type="Gene3D" id="3.40.50.300">
    <property type="entry name" value="P-loop containing nucleotide triphosphate hydrolases"/>
    <property type="match status" value="1"/>
</dbReference>
<dbReference type="PROSITE" id="PS50893">
    <property type="entry name" value="ABC_TRANSPORTER_2"/>
    <property type="match status" value="1"/>
</dbReference>
<dbReference type="Proteomes" id="UP000565579">
    <property type="component" value="Unassembled WGS sequence"/>
</dbReference>
<keyword evidence="3 5" id="KW-0067">ATP-binding</keyword>
<dbReference type="FunFam" id="3.40.50.300:FF:000032">
    <property type="entry name" value="Export ABC transporter ATP-binding protein"/>
    <property type="match status" value="1"/>
</dbReference>
<keyword evidence="6" id="KW-1185">Reference proteome</keyword>
<evidence type="ECO:0000256" key="2">
    <source>
        <dbReference type="ARBA" id="ARBA00022741"/>
    </source>
</evidence>
<dbReference type="AlphaFoldDB" id="A0A7X0NPK5"/>
<dbReference type="InterPro" id="IPR027417">
    <property type="entry name" value="P-loop_NTPase"/>
</dbReference>
<dbReference type="InterPro" id="IPR003593">
    <property type="entry name" value="AAA+_ATPase"/>
</dbReference>
<dbReference type="GO" id="GO:0022857">
    <property type="term" value="F:transmembrane transporter activity"/>
    <property type="evidence" value="ECO:0007669"/>
    <property type="project" value="UniProtKB-ARBA"/>
</dbReference>
<keyword evidence="2" id="KW-0547">Nucleotide-binding</keyword>
<reference evidence="5 6" key="1">
    <citation type="submission" date="2020-08" db="EMBL/GenBank/DDBJ databases">
        <title>Sequencing the genomes of 1000 actinobacteria strains.</title>
        <authorList>
            <person name="Klenk H.-P."/>
        </authorList>
    </citation>
    <scope>NUCLEOTIDE SEQUENCE [LARGE SCALE GENOMIC DNA]</scope>
    <source>
        <strain evidence="5 6">DSM 43768</strain>
    </source>
</reference>
<evidence type="ECO:0000259" key="4">
    <source>
        <dbReference type="PROSITE" id="PS50893"/>
    </source>
</evidence>
<evidence type="ECO:0000256" key="3">
    <source>
        <dbReference type="ARBA" id="ARBA00022840"/>
    </source>
</evidence>
<dbReference type="SMART" id="SM00382">
    <property type="entry name" value="AAA"/>
    <property type="match status" value="1"/>
</dbReference>
<comment type="caution">
    <text evidence="5">The sequence shown here is derived from an EMBL/GenBank/DDBJ whole genome shotgun (WGS) entry which is preliminary data.</text>
</comment>
<dbReference type="GO" id="GO:0005524">
    <property type="term" value="F:ATP binding"/>
    <property type="evidence" value="ECO:0007669"/>
    <property type="project" value="UniProtKB-KW"/>
</dbReference>
<dbReference type="GO" id="GO:0005886">
    <property type="term" value="C:plasma membrane"/>
    <property type="evidence" value="ECO:0007669"/>
    <property type="project" value="TreeGrafter"/>
</dbReference>
<gene>
    <name evidence="5" type="ORF">HD593_002064</name>
</gene>
<keyword evidence="1" id="KW-0813">Transport</keyword>
<proteinExistence type="predicted"/>
<evidence type="ECO:0000313" key="5">
    <source>
        <dbReference type="EMBL" id="MBB6547269.1"/>
    </source>
</evidence>
<dbReference type="GO" id="GO:0016887">
    <property type="term" value="F:ATP hydrolysis activity"/>
    <property type="evidence" value="ECO:0007669"/>
    <property type="project" value="InterPro"/>
</dbReference>
<dbReference type="CDD" id="cd03255">
    <property type="entry name" value="ABC_MJ0796_LolCDE_FtsE"/>
    <property type="match status" value="1"/>
</dbReference>
<sequence length="244" mass="26031">MSSTMAISATGLVKRYGVGDASVTALARVDVELGKGAFTVVMGPSGSGKSSLLHCLAGLDHVDEGTIRLGDIELTALSDKELSVVRRKRIGFVFQSFNLMPTLTAEQNILLPFDLDGAAPDRDWFDLVVDRLGLRDRLGHRPSQLSGGQQQRVACARALLTKPDVIFADEPTGNLDTRSGAEVLTFLRESVDSLGQTVVMVTHDPIAAAHADRALFLVDGAVVADLPDPTVEVLVDALRKLETA</sequence>
<dbReference type="GO" id="GO:0098796">
    <property type="term" value="C:membrane protein complex"/>
    <property type="evidence" value="ECO:0007669"/>
    <property type="project" value="UniProtKB-ARBA"/>
</dbReference>
<feature type="domain" description="ABC transporter" evidence="4">
    <location>
        <begin position="7"/>
        <end position="244"/>
    </location>
</feature>
<dbReference type="InterPro" id="IPR015854">
    <property type="entry name" value="ABC_transpr_LolD-like"/>
</dbReference>
<accession>A0A7X0NPK5</accession>
<dbReference type="PANTHER" id="PTHR24220:SF685">
    <property type="entry name" value="ABC TRANSPORTER RELATED"/>
    <property type="match status" value="1"/>
</dbReference>
<organism evidence="5 6">
    <name type="scientific">Nonomuraea rubra</name>
    <dbReference type="NCBI Taxonomy" id="46180"/>
    <lineage>
        <taxon>Bacteria</taxon>
        <taxon>Bacillati</taxon>
        <taxon>Actinomycetota</taxon>
        <taxon>Actinomycetes</taxon>
        <taxon>Streptosporangiales</taxon>
        <taxon>Streptosporangiaceae</taxon>
        <taxon>Nonomuraea</taxon>
    </lineage>
</organism>
<dbReference type="PANTHER" id="PTHR24220">
    <property type="entry name" value="IMPORT ATP-BINDING PROTEIN"/>
    <property type="match status" value="1"/>
</dbReference>
<protein>
    <submittedName>
        <fullName evidence="5">Putative ABC transport system ATP-binding protein</fullName>
    </submittedName>
</protein>
<dbReference type="InterPro" id="IPR017911">
    <property type="entry name" value="MacB-like_ATP-bd"/>
</dbReference>
<name>A0A7X0NPK5_9ACTN</name>
<dbReference type="EMBL" id="JACHMI010000001">
    <property type="protein sequence ID" value="MBB6547269.1"/>
    <property type="molecule type" value="Genomic_DNA"/>
</dbReference>
<evidence type="ECO:0000256" key="1">
    <source>
        <dbReference type="ARBA" id="ARBA00022448"/>
    </source>
</evidence>